<name>A0A9R1XJ76_LACSA</name>
<evidence type="ECO:0000313" key="2">
    <source>
        <dbReference type="Proteomes" id="UP000235145"/>
    </source>
</evidence>
<dbReference type="PANTHER" id="PTHR46890:SF50">
    <property type="entry name" value="RNA-DIRECTED DNA POLYMERASE, EUKARYOTA, REVERSE TRANSCRIPTASE ZINC-BINDING DOMAIN PROTEIN-RELATED"/>
    <property type="match status" value="1"/>
</dbReference>
<dbReference type="AlphaFoldDB" id="A0A9R1XJ76"/>
<reference evidence="1 2" key="1">
    <citation type="journal article" date="2017" name="Nat. Commun.">
        <title>Genome assembly with in vitro proximity ligation data and whole-genome triplication in lettuce.</title>
        <authorList>
            <person name="Reyes-Chin-Wo S."/>
            <person name="Wang Z."/>
            <person name="Yang X."/>
            <person name="Kozik A."/>
            <person name="Arikit S."/>
            <person name="Song C."/>
            <person name="Xia L."/>
            <person name="Froenicke L."/>
            <person name="Lavelle D.O."/>
            <person name="Truco M.J."/>
            <person name="Xia R."/>
            <person name="Zhu S."/>
            <person name="Xu C."/>
            <person name="Xu H."/>
            <person name="Xu X."/>
            <person name="Cox K."/>
            <person name="Korf I."/>
            <person name="Meyers B.C."/>
            <person name="Michelmore R.W."/>
        </authorList>
    </citation>
    <scope>NUCLEOTIDE SEQUENCE [LARGE SCALE GENOMIC DNA]</scope>
    <source>
        <strain evidence="2">cv. Salinas</strain>
        <tissue evidence="1">Seedlings</tissue>
    </source>
</reference>
<organism evidence="1 2">
    <name type="scientific">Lactuca sativa</name>
    <name type="common">Garden lettuce</name>
    <dbReference type="NCBI Taxonomy" id="4236"/>
    <lineage>
        <taxon>Eukaryota</taxon>
        <taxon>Viridiplantae</taxon>
        <taxon>Streptophyta</taxon>
        <taxon>Embryophyta</taxon>
        <taxon>Tracheophyta</taxon>
        <taxon>Spermatophyta</taxon>
        <taxon>Magnoliopsida</taxon>
        <taxon>eudicotyledons</taxon>
        <taxon>Gunneridae</taxon>
        <taxon>Pentapetalae</taxon>
        <taxon>asterids</taxon>
        <taxon>campanulids</taxon>
        <taxon>Asterales</taxon>
        <taxon>Asteraceae</taxon>
        <taxon>Cichorioideae</taxon>
        <taxon>Cichorieae</taxon>
        <taxon>Lactucinae</taxon>
        <taxon>Lactuca</taxon>
    </lineage>
</organism>
<dbReference type="InterPro" id="IPR052343">
    <property type="entry name" value="Retrotransposon-Effector_Assoc"/>
</dbReference>
<protein>
    <recommendedName>
        <fullName evidence="3">Reverse transcriptase domain-containing protein</fullName>
    </recommendedName>
</protein>
<dbReference type="Proteomes" id="UP000235145">
    <property type="component" value="Unassembled WGS sequence"/>
</dbReference>
<gene>
    <name evidence="1" type="ORF">LSAT_V11C300106750</name>
</gene>
<dbReference type="PANTHER" id="PTHR46890">
    <property type="entry name" value="NON-LTR RETROLELEMENT REVERSE TRANSCRIPTASE-LIKE PROTEIN-RELATED"/>
    <property type="match status" value="1"/>
</dbReference>
<comment type="caution">
    <text evidence="1">The sequence shown here is derived from an EMBL/GenBank/DDBJ whole genome shotgun (WGS) entry which is preliminary data.</text>
</comment>
<sequence>MGNARFLEGEFSLEEIKNAVWACGGDKSLRPDGFTFKIFKRYWDLLRDDIWGLVKHFEAGVIGSVIDEVQSTYVEGRNILKGPLIVNELCSWSKNKKRKMLLFKADFNKAFDSMNWYFLDSIMDQ</sequence>
<evidence type="ECO:0008006" key="3">
    <source>
        <dbReference type="Google" id="ProtNLM"/>
    </source>
</evidence>
<dbReference type="EMBL" id="NBSK02000003">
    <property type="protein sequence ID" value="KAJ0215151.1"/>
    <property type="molecule type" value="Genomic_DNA"/>
</dbReference>
<proteinExistence type="predicted"/>
<evidence type="ECO:0000313" key="1">
    <source>
        <dbReference type="EMBL" id="KAJ0215151.1"/>
    </source>
</evidence>
<keyword evidence="2" id="KW-1185">Reference proteome</keyword>
<accession>A0A9R1XJ76</accession>